<proteinExistence type="predicted"/>
<protein>
    <submittedName>
        <fullName evidence="1">Uncharacterized protein</fullName>
    </submittedName>
</protein>
<keyword evidence="2" id="KW-1185">Reference proteome</keyword>
<gene>
    <name evidence="1" type="ORF">H2198_004925</name>
</gene>
<dbReference type="EMBL" id="JAPDRQ010000077">
    <property type="protein sequence ID" value="KAJ9656466.1"/>
    <property type="molecule type" value="Genomic_DNA"/>
</dbReference>
<evidence type="ECO:0000313" key="2">
    <source>
        <dbReference type="Proteomes" id="UP001172386"/>
    </source>
</evidence>
<dbReference type="Proteomes" id="UP001172386">
    <property type="component" value="Unassembled WGS sequence"/>
</dbReference>
<organism evidence="1 2">
    <name type="scientific">Neophaeococcomyces mojaviensis</name>
    <dbReference type="NCBI Taxonomy" id="3383035"/>
    <lineage>
        <taxon>Eukaryota</taxon>
        <taxon>Fungi</taxon>
        <taxon>Dikarya</taxon>
        <taxon>Ascomycota</taxon>
        <taxon>Pezizomycotina</taxon>
        <taxon>Eurotiomycetes</taxon>
        <taxon>Chaetothyriomycetidae</taxon>
        <taxon>Chaetothyriales</taxon>
        <taxon>Chaetothyriales incertae sedis</taxon>
        <taxon>Neophaeococcomyces</taxon>
    </lineage>
</organism>
<accession>A0ACC3A740</accession>
<sequence>MASTNSSASSSGSTAYSQTTSALSASDVTVVSLPVNVPTYAYVCEDHAGSAAVFCTQVNNVATPIATVTWSTAVLTSVTQQRTSTRPALVPSNSLAVSNTSSIQTSTVVPSEGPAQSDTESTAPTAETSTHTTESPTSATQASGAGETSNVPDPNSIHNGVSSGTVAGAAVGCFFAGLLIAGVLAFYFMRKRSTNKRYASPAHYVPAPAHPYGGEKGTPMVAIAPVAAGNLDFLPQQADDAEIRRKLSTVIDQIDQHVENFYANRSVPLTAAMEGDLSRFETSQLPQPLAACFEQSIQPTVLIKHCLAFHIFNLTMAPGEGTKPILPAEIAGMIGAVYNRSLAPDASKDTITAFTTWKQLTSYLRPDLLRDPAILHASNDASTRIASHFTAVFAPWRNDAYSDDQRSRHLTELLDHAIHTAIWLFGQPDSYRFDWNVPTADAGRSVSIRGRSSSKVVVAPGVSKLTHGGARLPGAGQQLIAAVVKRM</sequence>
<evidence type="ECO:0000313" key="1">
    <source>
        <dbReference type="EMBL" id="KAJ9656466.1"/>
    </source>
</evidence>
<comment type="caution">
    <text evidence="1">The sequence shown here is derived from an EMBL/GenBank/DDBJ whole genome shotgun (WGS) entry which is preliminary data.</text>
</comment>
<name>A0ACC3A740_9EURO</name>
<reference evidence="1" key="1">
    <citation type="submission" date="2022-10" db="EMBL/GenBank/DDBJ databases">
        <title>Culturing micro-colonial fungi from biological soil crusts in the Mojave desert and describing Neophaeococcomyces mojavensis, and introducing the new genera and species Taxawa tesnikishii.</title>
        <authorList>
            <person name="Kurbessoian T."/>
            <person name="Stajich J.E."/>
        </authorList>
    </citation>
    <scope>NUCLEOTIDE SEQUENCE</scope>
    <source>
        <strain evidence="1">JES_112</strain>
    </source>
</reference>